<evidence type="ECO:0000313" key="2">
    <source>
        <dbReference type="EMBL" id="TGO13538.1"/>
    </source>
</evidence>
<keyword evidence="3" id="KW-1185">Reference proteome</keyword>
<organism evidence="2 3">
    <name type="scientific">Botrytis tulipae</name>
    <dbReference type="NCBI Taxonomy" id="87230"/>
    <lineage>
        <taxon>Eukaryota</taxon>
        <taxon>Fungi</taxon>
        <taxon>Dikarya</taxon>
        <taxon>Ascomycota</taxon>
        <taxon>Pezizomycotina</taxon>
        <taxon>Leotiomycetes</taxon>
        <taxon>Helotiales</taxon>
        <taxon>Sclerotiniaceae</taxon>
        <taxon>Botrytis</taxon>
    </lineage>
</organism>
<proteinExistence type="predicted"/>
<dbReference type="OrthoDB" id="3439599at2759"/>
<gene>
    <name evidence="2" type="ORF">BTUL_0068g00470</name>
</gene>
<dbReference type="PANTHER" id="PTHR35910:SF6">
    <property type="entry name" value="2EXR DOMAIN-CONTAINING PROTEIN"/>
    <property type="match status" value="1"/>
</dbReference>
<protein>
    <recommendedName>
        <fullName evidence="1">2EXR domain-containing protein</fullName>
    </recommendedName>
</protein>
<dbReference type="EMBL" id="PQXH01000068">
    <property type="protein sequence ID" value="TGO13538.1"/>
    <property type="molecule type" value="Genomic_DNA"/>
</dbReference>
<sequence>MPFKFSKIHLYAFESAKITAWVVGGIICGPPIATFCVGRCLSRIAHSGIKSHIREAKSRKMIKTSRPKNFRTFKMFKLLPKELQLAVWKYALHDVEPRTIKLKLYWWDYKLGRAEVRDFLGSILTAQHEYKANIPALLHICHDSREIAQKKYKLSFGKLLQGRPVYFDIEQDILWVVGGRDHCRGFPLRLLSMDGFRNLIITPSPGHMPIGSSATSTESLQQWLDRLVSGSRVVNIRIQIVLEAVDRIDNDAGNTKAERLCEAVQSLGIKNFLPTVEVVRRERLDFECRRKQASYTKEQFSHEGISETELSINGEM</sequence>
<dbReference type="Proteomes" id="UP000297777">
    <property type="component" value="Unassembled WGS sequence"/>
</dbReference>
<comment type="caution">
    <text evidence="2">The sequence shown here is derived from an EMBL/GenBank/DDBJ whole genome shotgun (WGS) entry which is preliminary data.</text>
</comment>
<accession>A0A4Z1ERG1</accession>
<dbReference type="PANTHER" id="PTHR35910">
    <property type="entry name" value="2EXR DOMAIN-CONTAINING PROTEIN"/>
    <property type="match status" value="1"/>
</dbReference>
<dbReference type="InterPro" id="IPR045518">
    <property type="entry name" value="2EXR"/>
</dbReference>
<dbReference type="AlphaFoldDB" id="A0A4Z1ERG1"/>
<evidence type="ECO:0000313" key="3">
    <source>
        <dbReference type="Proteomes" id="UP000297777"/>
    </source>
</evidence>
<reference evidence="2 3" key="1">
    <citation type="submission" date="2017-12" db="EMBL/GenBank/DDBJ databases">
        <title>Comparative genomics of Botrytis spp.</title>
        <authorList>
            <person name="Valero-Jimenez C.A."/>
            <person name="Tapia P."/>
            <person name="Veloso J."/>
            <person name="Silva-Moreno E."/>
            <person name="Staats M."/>
            <person name="Valdes J.H."/>
            <person name="Van Kan J.A.L."/>
        </authorList>
    </citation>
    <scope>NUCLEOTIDE SEQUENCE [LARGE SCALE GENOMIC DNA]</scope>
    <source>
        <strain evidence="2 3">Bt9001</strain>
    </source>
</reference>
<name>A0A4Z1ERG1_9HELO</name>
<feature type="domain" description="2EXR" evidence="1">
    <location>
        <begin position="73"/>
        <end position="174"/>
    </location>
</feature>
<dbReference type="Pfam" id="PF20150">
    <property type="entry name" value="2EXR"/>
    <property type="match status" value="1"/>
</dbReference>
<evidence type="ECO:0000259" key="1">
    <source>
        <dbReference type="Pfam" id="PF20150"/>
    </source>
</evidence>